<dbReference type="NCBIfam" id="TIGR03376">
    <property type="entry name" value="glycerol3P_DH"/>
    <property type="match status" value="1"/>
</dbReference>
<dbReference type="Pfam" id="PF08240">
    <property type="entry name" value="ADH_N"/>
    <property type="match status" value="1"/>
</dbReference>
<dbReference type="PANTHER" id="PTHR11728:SF8">
    <property type="entry name" value="GLYCEROL-3-PHOSPHATE DEHYDROGENASE [NAD(+)]-RELATED"/>
    <property type="match status" value="1"/>
</dbReference>
<dbReference type="GO" id="GO:0016787">
    <property type="term" value="F:hydrolase activity"/>
    <property type="evidence" value="ECO:0007669"/>
    <property type="project" value="InterPro"/>
</dbReference>
<dbReference type="InterPro" id="IPR006379">
    <property type="entry name" value="HAD-SF_hydro_IIB"/>
</dbReference>
<dbReference type="InterPro" id="IPR054491">
    <property type="entry name" value="MGH1-like_GH"/>
</dbReference>
<proteinExistence type="inferred from homology"/>
<comment type="catalytic activity">
    <reaction evidence="4 6">
        <text>sn-glycerol 3-phosphate + NAD(+) = dihydroxyacetone phosphate + NADH + H(+)</text>
        <dbReference type="Rhea" id="RHEA:11092"/>
        <dbReference type="ChEBI" id="CHEBI:15378"/>
        <dbReference type="ChEBI" id="CHEBI:57540"/>
        <dbReference type="ChEBI" id="CHEBI:57597"/>
        <dbReference type="ChEBI" id="CHEBI:57642"/>
        <dbReference type="ChEBI" id="CHEBI:57945"/>
        <dbReference type="EC" id="1.1.1.8"/>
    </reaction>
</comment>
<evidence type="ECO:0000256" key="7">
    <source>
        <dbReference type="SAM" id="MobiDB-lite"/>
    </source>
</evidence>
<evidence type="ECO:0000313" key="9">
    <source>
        <dbReference type="EMBL" id="CAE7613841.1"/>
    </source>
</evidence>
<evidence type="ECO:0000256" key="2">
    <source>
        <dbReference type="ARBA" id="ARBA00023002"/>
    </source>
</evidence>
<name>A0A812V8M4_9DINO</name>
<dbReference type="InterPro" id="IPR036412">
    <property type="entry name" value="HAD-like_sf"/>
</dbReference>
<dbReference type="SUPFAM" id="SSF50129">
    <property type="entry name" value="GroES-like"/>
    <property type="match status" value="1"/>
</dbReference>
<dbReference type="GO" id="GO:0046168">
    <property type="term" value="P:glycerol-3-phosphate catabolic process"/>
    <property type="evidence" value="ECO:0007669"/>
    <property type="project" value="UniProtKB-UniRule"/>
</dbReference>
<dbReference type="Gene3D" id="3.90.180.10">
    <property type="entry name" value="Medium-chain alcohol dehydrogenases, catalytic domain"/>
    <property type="match status" value="1"/>
</dbReference>
<dbReference type="Gene3D" id="1.50.10.10">
    <property type="match status" value="2"/>
</dbReference>
<dbReference type="InterPro" id="IPR006109">
    <property type="entry name" value="G3P_DH_NAD-dep_C"/>
</dbReference>
<dbReference type="InterPro" id="IPR008928">
    <property type="entry name" value="6-hairpin_glycosidase_sf"/>
</dbReference>
<dbReference type="NCBIfam" id="TIGR01484">
    <property type="entry name" value="HAD-SF-IIB"/>
    <property type="match status" value="1"/>
</dbReference>
<dbReference type="InterPro" id="IPR017751">
    <property type="entry name" value="G3P_DH_NAD-dep_euk"/>
</dbReference>
<dbReference type="InterPro" id="IPR013149">
    <property type="entry name" value="ADH-like_C"/>
</dbReference>
<dbReference type="InterPro" id="IPR013154">
    <property type="entry name" value="ADH-like_N"/>
</dbReference>
<evidence type="ECO:0000256" key="5">
    <source>
        <dbReference type="RuleBase" id="RU000437"/>
    </source>
</evidence>
<dbReference type="InterPro" id="IPR036291">
    <property type="entry name" value="NAD(P)-bd_dom_sf"/>
</dbReference>
<organism evidence="9 10">
    <name type="scientific">Symbiodinium natans</name>
    <dbReference type="NCBI Taxonomy" id="878477"/>
    <lineage>
        <taxon>Eukaryota</taxon>
        <taxon>Sar</taxon>
        <taxon>Alveolata</taxon>
        <taxon>Dinophyceae</taxon>
        <taxon>Suessiales</taxon>
        <taxon>Symbiodiniaceae</taxon>
        <taxon>Symbiodinium</taxon>
    </lineage>
</organism>
<dbReference type="SUPFAM" id="SSF51735">
    <property type="entry name" value="NAD(P)-binding Rossmann-fold domains"/>
    <property type="match status" value="3"/>
</dbReference>
<dbReference type="NCBIfam" id="TIGR00099">
    <property type="entry name" value="Cof-subfamily"/>
    <property type="match status" value="1"/>
</dbReference>
<dbReference type="PANTHER" id="PTHR11728">
    <property type="entry name" value="GLYCEROL-3-PHOSPHATE DEHYDROGENASE"/>
    <property type="match status" value="1"/>
</dbReference>
<dbReference type="InterPro" id="IPR023214">
    <property type="entry name" value="HAD_sf"/>
</dbReference>
<evidence type="ECO:0000313" key="10">
    <source>
        <dbReference type="Proteomes" id="UP000604046"/>
    </source>
</evidence>
<protein>
    <recommendedName>
        <fullName evidence="6">Glycerol-3-phosphate dehydrogenase [NAD(+)]</fullName>
        <ecNumber evidence="6">1.1.1.8</ecNumber>
    </recommendedName>
</protein>
<dbReference type="Gene3D" id="3.40.50.720">
    <property type="entry name" value="NAD(P)-binding Rossmann-like Domain"/>
    <property type="match status" value="3"/>
</dbReference>
<dbReference type="Pfam" id="PF07479">
    <property type="entry name" value="NAD_Gly3P_dh_C"/>
    <property type="match status" value="2"/>
</dbReference>
<keyword evidence="10" id="KW-1185">Reference proteome</keyword>
<dbReference type="InterPro" id="IPR020843">
    <property type="entry name" value="ER"/>
</dbReference>
<feature type="region of interest" description="Disordered" evidence="7">
    <location>
        <begin position="685"/>
        <end position="709"/>
    </location>
</feature>
<evidence type="ECO:0000256" key="1">
    <source>
        <dbReference type="ARBA" id="ARBA00011009"/>
    </source>
</evidence>
<comment type="similarity">
    <text evidence="1 5">Belongs to the NAD-dependent glycerol-3-phosphate dehydrogenase family.</text>
</comment>
<sequence length="2444" mass="270440">MAELGAKLKRHANMSAKLTFLDRGRAQSRSAFDPSPFARGLSPEDVGNLSPEHGRLSACGTGLEDWKRWGPYVSERHWGTCREDYAGHGNSWIYLPFEAAHYVAYRWGEDGLAGWCDRSMHLCLGLALWNGKARSQAGRAMAFDWTVLWNQVLALAMNLQLLDWIWFVRQVLRRPAPPLFTTSEEQAKLQTEKEDCCLCLEILGPGGVDQLRALVGPWAVCGYNLMQEFGSQRLSSPPQPIRPDLLVVRNKAFSINYADICIRWGLYESALRFVGWPIIPGFDLAGEVELAGEDSGFAVGDRIYGCSFFGSYATRVVVPKSQVVKMPEGLSFEAAAALPCVFATALHAVHLCGAWPSELLGKGRDALVHSAAGGVGDMLCQILRICGLRVVGIVGQPSKVKSCKADVVIDKSSDDWVKAARQHAPNGYRAIFDANGVATLKASYELLARNGRLVVYGFHSNLPKCDGGLGTLSPWNWVKMALDLARTPRFDPMDLTLDTKAVLGFNLSFFADETETCGKYFAQMGEWLELYYYLDATPTHSYMKMLYKYPQAAYPYDELRRVNFERKQDPMLLEYELLDTGILDNNKYFDVVVEYAQADVDDTLVQITAYNRGDEEAELCLLPQAWFRNTWSWKTGSAKPAMKYVPKFRMIEITHDVLGNFHLHVDGDPEVIFCENETNDQRVKGGALSPYKEPAPVEQSKAESVPGDHRSLEPNAWFAIWRRFGGNLGPEPPKYGQETGLDQGFPHHLSHAKGPFKDGFHDYVIRGDKAAVSTSNGTKAGLLTRHKVAAGSHVSFRLRLTCADKSFPPNGAFLDFDATLQSRRDETDRFYGLLQEDITCPERRLVHRQALAGMVWTKQLYYYDIRSWLSGDEGRGKPPSRGGRNEDWDHLYNADVISMPDKWEYPWYATWDLAFHCLPLALVDAQFAKFPAYEWNFNDVNPPVHAWAVWRVFQMDRKNRADDGDLSFLEELFHKLMLNFTWWVNRKDAEGRNIFQGGFLGLDNIGVVDRSQPFPNGGMINQSDGTSWMAFYSLTLMRMALELALHNPVYESIACKFLEHFLHIARAMTRLADNAEHGLWDPVDEFYYDVLANPDGSREPIKLRSIVGLIPLFAVEDMLKKLPRFASQTPQRSERAMGVWLWAFRDFEGKTQAMAFRQPPRPGLLGLALCGGQKGQRASWDGTHMFSVPINLCSFTQPGRGERRLLSLLRGYRMRALLKRMLDPAEFLSDFGIRARCPAAQQPRRGPREEMAMSRFCLLLALMASTRASLGQLDICDVHSKDPSGNLHGALVSAAMITNDALLASVKLLASDLDGTLLDPHHKPAQGTFEAIAEYQRAGGSFAVCTGRDLGSARGVLKGLDIDVMPGVYLNGTTVKGKGGELLRNLTLPVELLHRMVAWGRDHRDKASILFVEGDAHYVMDRSEEYALFMHKHLLDPDPLEVKGGWKEEKPEIPLKVNMMRVICSPDNMDEIKPQVADCVKGFANYAQSLPTTIDVMAPGTNKAAGLHVLLEALGLSMAEVCAIGDSENDLEMLQSVRVACAMGNAVKKTKAVSHFVMPKNLDNPAGVVCLLRSLTKALGSGGPTQGPSTPLQTLRVACFCCGSWGTGVARQVGQSLLHLPRFEEPLPMWVPSAEVASQINETGVDEANLPGLRLPKNVKATADAAEAAKDADLLILVVARENMADLVEQLKGKVKRTATAVVMSKILMPCPEKQGLRFGSEFVSQALGIPAAVLMGGTLAADVARGYFAEATVGCKDPEVSKVLLELFNKPNFSVTSLPSPTAVELFAVLKAIIAVGAGFCDGLGLGHNSKAAVIRLGAVELAKFAQRFYPEESSKEALTEACGITDIIASSYGDSRTRRCAEAFAKEPHKDWEEVAREKLRSGEPAGISVLRTCAAFVRSHRAESEFPFLSKVDEICQQKAKPDTLTQMAVPRVRASKALKVAVLGSGNWGCAIAKIIARNALQRTEFQKVVSMWVHEEMVEGRKLTDIINEDHQNVRYLPGVELPHNLHAEPDAKAAVRDASILVFVLPHQFLPGLLKTIKDVVLPDAVGVSLVKGYLEVDRQTGSITTGTQLIEAELNIPCAVLNGANVANDVAHDHFAEATLGCTSDRTQVLWDLLNTPQFSVRTTPDVLGVELFGGFKNVVALAAGFSDGLGFPPNTKAAILRRGLQEMSKLIQELYPTSSTDTLLESCGLADLLTTSYSGRNRMCAEAFARDPAKSWEDIEAELLSGQKLQGPSTCMDVWAILEKRGIDKKFPLFTAIHRAVTKEITPEGVFKCIGLGLSKYHDKHPYAFGDGPPLQYAPAEATVVIMGGNSNWRGPVWFPINYLLIESLQKFHQYYGDDYLIECPTGSGNKMSILKIADELSERLIKIFLKAEDGHRPGMRLHPKMREEHFDQNLLFYEYFHGDNGRGVGSSHQTGWTGLIAKLIQARGREDAHES</sequence>
<dbReference type="Pfam" id="PF08282">
    <property type="entry name" value="Hydrolase_3"/>
    <property type="match status" value="1"/>
</dbReference>
<dbReference type="InterPro" id="IPR008927">
    <property type="entry name" value="6-PGluconate_DH-like_C_sf"/>
</dbReference>
<dbReference type="Gene3D" id="3.40.50.1000">
    <property type="entry name" value="HAD superfamily/HAD-like"/>
    <property type="match status" value="1"/>
</dbReference>
<dbReference type="GO" id="GO:0005829">
    <property type="term" value="C:cytosol"/>
    <property type="evidence" value="ECO:0007669"/>
    <property type="project" value="TreeGrafter"/>
</dbReference>
<dbReference type="FunFam" id="1.10.1040.10:FF:000004">
    <property type="entry name" value="Glycerol-3-phosphate dehydrogenase [NAD(+)]"/>
    <property type="match status" value="2"/>
</dbReference>
<dbReference type="GO" id="GO:0005975">
    <property type="term" value="P:carbohydrate metabolic process"/>
    <property type="evidence" value="ECO:0007669"/>
    <property type="project" value="InterPro"/>
</dbReference>
<dbReference type="EC" id="1.1.1.8" evidence="6"/>
<reference evidence="9" key="1">
    <citation type="submission" date="2021-02" db="EMBL/GenBank/DDBJ databases">
        <authorList>
            <person name="Dougan E. K."/>
            <person name="Rhodes N."/>
            <person name="Thang M."/>
            <person name="Chan C."/>
        </authorList>
    </citation>
    <scope>NUCLEOTIDE SEQUENCE</scope>
</reference>
<dbReference type="EMBL" id="CAJNDS010002835">
    <property type="protein sequence ID" value="CAE7613841.1"/>
    <property type="molecule type" value="Genomic_DNA"/>
</dbReference>
<dbReference type="Gene3D" id="3.30.1240.10">
    <property type="match status" value="1"/>
</dbReference>
<accession>A0A812V8M4</accession>
<evidence type="ECO:0000259" key="8">
    <source>
        <dbReference type="SMART" id="SM00829"/>
    </source>
</evidence>
<dbReference type="Pfam" id="PF22422">
    <property type="entry name" value="MGH1-like_GH"/>
    <property type="match status" value="1"/>
</dbReference>
<dbReference type="SFLD" id="SFLDS00003">
    <property type="entry name" value="Haloacid_Dehalogenase"/>
    <property type="match status" value="1"/>
</dbReference>
<dbReference type="PRINTS" id="PR00077">
    <property type="entry name" value="GPDHDRGNASE"/>
</dbReference>
<dbReference type="Gene3D" id="1.10.1040.10">
    <property type="entry name" value="N-(1-d-carboxylethyl)-l-norvaline Dehydrogenase, domain 2"/>
    <property type="match status" value="2"/>
</dbReference>
<dbReference type="OrthoDB" id="10263760at2759"/>
<dbReference type="InterPro" id="IPR000150">
    <property type="entry name" value="Cof"/>
</dbReference>
<dbReference type="GO" id="GO:0042803">
    <property type="term" value="F:protein homodimerization activity"/>
    <property type="evidence" value="ECO:0007669"/>
    <property type="project" value="InterPro"/>
</dbReference>
<dbReference type="SFLD" id="SFLDG01140">
    <property type="entry name" value="C2.B:_Phosphomannomutase_and_P"/>
    <property type="match status" value="1"/>
</dbReference>
<dbReference type="SUPFAM" id="SSF48179">
    <property type="entry name" value="6-phosphogluconate dehydrogenase C-terminal domain-like"/>
    <property type="match status" value="2"/>
</dbReference>
<dbReference type="InterPro" id="IPR006168">
    <property type="entry name" value="G3P_DH_NAD-dep"/>
</dbReference>
<dbReference type="Proteomes" id="UP000604046">
    <property type="component" value="Unassembled WGS sequence"/>
</dbReference>
<evidence type="ECO:0000256" key="4">
    <source>
        <dbReference type="ARBA" id="ARBA00048683"/>
    </source>
</evidence>
<dbReference type="InterPro" id="IPR011128">
    <property type="entry name" value="G3P_DH_NAD-dep_N"/>
</dbReference>
<feature type="domain" description="Enoyl reductase (ER)" evidence="8">
    <location>
        <begin position="230"/>
        <end position="455"/>
    </location>
</feature>
<dbReference type="InterPro" id="IPR012341">
    <property type="entry name" value="6hp_glycosidase-like_sf"/>
</dbReference>
<dbReference type="GO" id="GO:0051287">
    <property type="term" value="F:NAD binding"/>
    <property type="evidence" value="ECO:0007669"/>
    <property type="project" value="UniProtKB-UniRule"/>
</dbReference>
<dbReference type="Pfam" id="PF01210">
    <property type="entry name" value="NAD_Gly3P_dh_N"/>
    <property type="match status" value="2"/>
</dbReference>
<dbReference type="GO" id="GO:0141152">
    <property type="term" value="F:glycerol-3-phosphate dehydrogenase (NAD+) activity"/>
    <property type="evidence" value="ECO:0007669"/>
    <property type="project" value="UniProtKB-UniRule"/>
</dbReference>
<dbReference type="InterPro" id="IPR011032">
    <property type="entry name" value="GroES-like_sf"/>
</dbReference>
<dbReference type="SUPFAM" id="SSF56784">
    <property type="entry name" value="HAD-like"/>
    <property type="match status" value="1"/>
</dbReference>
<dbReference type="Pfam" id="PF00107">
    <property type="entry name" value="ADH_zinc_N"/>
    <property type="match status" value="1"/>
</dbReference>
<evidence type="ECO:0000256" key="6">
    <source>
        <dbReference type="RuleBase" id="RU361243"/>
    </source>
</evidence>
<evidence type="ECO:0000256" key="3">
    <source>
        <dbReference type="ARBA" id="ARBA00023027"/>
    </source>
</evidence>
<dbReference type="SMART" id="SM00829">
    <property type="entry name" value="PKS_ER"/>
    <property type="match status" value="1"/>
</dbReference>
<gene>
    <name evidence="9" type="ORF">SNAT2548_LOCUS34904</name>
</gene>
<keyword evidence="3 5" id="KW-0520">NAD</keyword>
<comment type="caution">
    <text evidence="9">The sequence shown here is derived from an EMBL/GenBank/DDBJ whole genome shotgun (WGS) entry which is preliminary data.</text>
</comment>
<dbReference type="InterPro" id="IPR013328">
    <property type="entry name" value="6PGD_dom2"/>
</dbReference>
<dbReference type="SUPFAM" id="SSF48208">
    <property type="entry name" value="Six-hairpin glycosidases"/>
    <property type="match status" value="2"/>
</dbReference>
<keyword evidence="2 5" id="KW-0560">Oxidoreductase</keyword>